<feature type="region of interest" description="Disordered" evidence="1">
    <location>
        <begin position="1"/>
        <end position="51"/>
    </location>
</feature>
<dbReference type="EMBL" id="WIGN01000217">
    <property type="protein sequence ID" value="KAF6804154.1"/>
    <property type="molecule type" value="Genomic_DNA"/>
</dbReference>
<dbReference type="AlphaFoldDB" id="A0A8H6MPH5"/>
<proteinExistence type="predicted"/>
<gene>
    <name evidence="2" type="ORF">CSOJ01_10418</name>
</gene>
<dbReference type="Proteomes" id="UP000652219">
    <property type="component" value="Unassembled WGS sequence"/>
</dbReference>
<keyword evidence="3" id="KW-1185">Reference proteome</keyword>
<protein>
    <submittedName>
        <fullName evidence="2">Uncharacterized protein</fullName>
    </submittedName>
</protein>
<organism evidence="2 3">
    <name type="scientific">Colletotrichum sojae</name>
    <dbReference type="NCBI Taxonomy" id="2175907"/>
    <lineage>
        <taxon>Eukaryota</taxon>
        <taxon>Fungi</taxon>
        <taxon>Dikarya</taxon>
        <taxon>Ascomycota</taxon>
        <taxon>Pezizomycotina</taxon>
        <taxon>Sordariomycetes</taxon>
        <taxon>Hypocreomycetidae</taxon>
        <taxon>Glomerellales</taxon>
        <taxon>Glomerellaceae</taxon>
        <taxon>Colletotrichum</taxon>
        <taxon>Colletotrichum orchidearum species complex</taxon>
    </lineage>
</organism>
<comment type="caution">
    <text evidence="2">The sequence shown here is derived from an EMBL/GenBank/DDBJ whole genome shotgun (WGS) entry which is preliminary data.</text>
</comment>
<name>A0A8H6MPH5_9PEZI</name>
<sequence>MTGKKRRRSDAGPPAPEDAYPQKAAIHHTERSHPSGAPPEPGPGADTYYRNLYATPPDFMQLGKQDPAFGAVCDCTLLFCERSQQLTRFAASRMASPTSTTPTP</sequence>
<reference evidence="2 3" key="1">
    <citation type="journal article" date="2020" name="Phytopathology">
        <title>Genome Sequence Resources of Colletotrichum truncatum, C. plurivorum, C. musicola, and C. sojae: Four Species Pathogenic to Soybean (Glycine max).</title>
        <authorList>
            <person name="Rogerio F."/>
            <person name="Boufleur T.R."/>
            <person name="Ciampi-Guillardi M."/>
            <person name="Sukno S.A."/>
            <person name="Thon M.R."/>
            <person name="Massola Junior N.S."/>
            <person name="Baroncelli R."/>
        </authorList>
    </citation>
    <scope>NUCLEOTIDE SEQUENCE [LARGE SCALE GENOMIC DNA]</scope>
    <source>
        <strain evidence="2 3">LFN0009</strain>
    </source>
</reference>
<evidence type="ECO:0000313" key="3">
    <source>
        <dbReference type="Proteomes" id="UP000652219"/>
    </source>
</evidence>
<evidence type="ECO:0000256" key="1">
    <source>
        <dbReference type="SAM" id="MobiDB-lite"/>
    </source>
</evidence>
<accession>A0A8H6MPH5</accession>
<evidence type="ECO:0000313" key="2">
    <source>
        <dbReference type="EMBL" id="KAF6804154.1"/>
    </source>
</evidence>